<organism evidence="6 7">
    <name type="scientific">Tenacibaculum vairaonense</name>
    <dbReference type="NCBI Taxonomy" id="3137860"/>
    <lineage>
        <taxon>Bacteria</taxon>
        <taxon>Pseudomonadati</taxon>
        <taxon>Bacteroidota</taxon>
        <taxon>Flavobacteriia</taxon>
        <taxon>Flavobacteriales</taxon>
        <taxon>Flavobacteriaceae</taxon>
        <taxon>Tenacibaculum</taxon>
    </lineage>
</organism>
<proteinExistence type="predicted"/>
<feature type="transmembrane region" description="Helical" evidence="4">
    <location>
        <begin position="134"/>
        <end position="153"/>
    </location>
</feature>
<evidence type="ECO:0000256" key="2">
    <source>
        <dbReference type="ARBA" id="ARBA00023125"/>
    </source>
</evidence>
<accession>A0ABM9PN99</accession>
<evidence type="ECO:0000313" key="6">
    <source>
        <dbReference type="EMBL" id="CAL2107203.1"/>
    </source>
</evidence>
<keyword evidence="4" id="KW-1133">Transmembrane helix</keyword>
<feature type="transmembrane region" description="Helical" evidence="4">
    <location>
        <begin position="191"/>
        <end position="212"/>
    </location>
</feature>
<dbReference type="SUPFAM" id="SSF46689">
    <property type="entry name" value="Homeodomain-like"/>
    <property type="match status" value="1"/>
</dbReference>
<evidence type="ECO:0000259" key="5">
    <source>
        <dbReference type="PROSITE" id="PS01124"/>
    </source>
</evidence>
<dbReference type="EMBL" id="CAXJRC010000033">
    <property type="protein sequence ID" value="CAL2107203.1"/>
    <property type="molecule type" value="Genomic_DNA"/>
</dbReference>
<dbReference type="PANTHER" id="PTHR43280:SF29">
    <property type="entry name" value="ARAC-FAMILY TRANSCRIPTIONAL REGULATOR"/>
    <property type="match status" value="1"/>
</dbReference>
<dbReference type="Pfam" id="PF12833">
    <property type="entry name" value="HTH_18"/>
    <property type="match status" value="1"/>
</dbReference>
<dbReference type="PANTHER" id="PTHR43280">
    <property type="entry name" value="ARAC-FAMILY TRANSCRIPTIONAL REGULATOR"/>
    <property type="match status" value="1"/>
</dbReference>
<keyword evidence="4" id="KW-0812">Transmembrane</keyword>
<feature type="transmembrane region" description="Helical" evidence="4">
    <location>
        <begin position="6"/>
        <end position="28"/>
    </location>
</feature>
<dbReference type="PROSITE" id="PS01124">
    <property type="entry name" value="HTH_ARAC_FAMILY_2"/>
    <property type="match status" value="1"/>
</dbReference>
<dbReference type="InterPro" id="IPR009057">
    <property type="entry name" value="Homeodomain-like_sf"/>
</dbReference>
<keyword evidence="2" id="KW-0238">DNA-binding</keyword>
<reference evidence="6 7" key="1">
    <citation type="submission" date="2024-05" db="EMBL/GenBank/DDBJ databases">
        <authorList>
            <person name="Duchaud E."/>
        </authorList>
    </citation>
    <scope>NUCLEOTIDE SEQUENCE [LARGE SCALE GENOMIC DNA]</scope>
    <source>
        <strain evidence="6">Ena-SAMPLE-TAB-13-05-2024-13:56:06:370-140305</strain>
    </source>
</reference>
<sequence>MNFTNLFLFFFGAIGVFNSLLISLYFLIFKNKQLPNLLFGFFLLFLTERAFRSLIYYYSSTLSNPYTQTDPLSFLFVGPFLFFYVLAVLNKAKKILRLWKPTVFIFLIIAILLGVYFPFLEDPIFWKTYILKAINLQWLCFILGALLVLFIEIKKEGVQKKKTGITKLWLVALLISVLILWNIYFFISYSYFIVGSIVFSMLFYTGFLFFIFRKKEKREIFFKQEKYKTSKIIAIESNEMLAKLQLLMTTEKLYKNSSLKLEDVALKLGVSKHQLSQVLNEYTGKNFTQYINAYRIEEAKVLIVENDKFTLEAIGKEAGFNSKTTFYNAFKKIEGVTPAVYKKQHKRSDL</sequence>
<dbReference type="SMART" id="SM00342">
    <property type="entry name" value="HTH_ARAC"/>
    <property type="match status" value="1"/>
</dbReference>
<evidence type="ECO:0000256" key="3">
    <source>
        <dbReference type="ARBA" id="ARBA00023163"/>
    </source>
</evidence>
<keyword evidence="1" id="KW-0805">Transcription regulation</keyword>
<dbReference type="InterPro" id="IPR018060">
    <property type="entry name" value="HTH_AraC"/>
</dbReference>
<keyword evidence="7" id="KW-1185">Reference proteome</keyword>
<evidence type="ECO:0000256" key="4">
    <source>
        <dbReference type="SAM" id="Phobius"/>
    </source>
</evidence>
<evidence type="ECO:0000313" key="7">
    <source>
        <dbReference type="Proteomes" id="UP001497602"/>
    </source>
</evidence>
<dbReference type="Gene3D" id="1.10.10.60">
    <property type="entry name" value="Homeodomain-like"/>
    <property type="match status" value="2"/>
</dbReference>
<keyword evidence="4" id="KW-0472">Membrane</keyword>
<name>A0ABM9PN99_9FLAO</name>
<keyword evidence="3" id="KW-0804">Transcription</keyword>
<feature type="domain" description="HTH araC/xylS-type" evidence="5">
    <location>
        <begin position="244"/>
        <end position="344"/>
    </location>
</feature>
<comment type="caution">
    <text evidence="6">The sequence shown here is derived from an EMBL/GenBank/DDBJ whole genome shotgun (WGS) entry which is preliminary data.</text>
</comment>
<protein>
    <submittedName>
        <fullName evidence="6">Helix-turn-helix domain-containing protein</fullName>
    </submittedName>
</protein>
<gene>
    <name evidence="6" type="ORF">T190115A13A_30049</name>
</gene>
<feature type="transmembrane region" description="Helical" evidence="4">
    <location>
        <begin position="71"/>
        <end position="89"/>
    </location>
</feature>
<feature type="transmembrane region" description="Helical" evidence="4">
    <location>
        <begin position="101"/>
        <end position="119"/>
    </location>
</feature>
<dbReference type="RefSeq" id="WP_348704863.1">
    <property type="nucleotide sequence ID" value="NZ_CAXIYA010000022.1"/>
</dbReference>
<evidence type="ECO:0000256" key="1">
    <source>
        <dbReference type="ARBA" id="ARBA00023015"/>
    </source>
</evidence>
<feature type="transmembrane region" description="Helical" evidence="4">
    <location>
        <begin position="165"/>
        <end position="185"/>
    </location>
</feature>
<dbReference type="Proteomes" id="UP001497602">
    <property type="component" value="Unassembled WGS sequence"/>
</dbReference>